<dbReference type="GO" id="GO:0003677">
    <property type="term" value="F:DNA binding"/>
    <property type="evidence" value="ECO:0007669"/>
    <property type="project" value="InterPro"/>
</dbReference>
<evidence type="ECO:0000256" key="4">
    <source>
        <dbReference type="ARBA" id="ARBA00023163"/>
    </source>
</evidence>
<organism evidence="7 8">
    <name type="scientific">Chitinophaga pinensis (strain ATCC 43595 / DSM 2588 / LMG 13176 / NBRC 15968 / NCIMB 11800 / UQM 2034)</name>
    <dbReference type="NCBI Taxonomy" id="485918"/>
    <lineage>
        <taxon>Bacteria</taxon>
        <taxon>Pseudomonadati</taxon>
        <taxon>Bacteroidota</taxon>
        <taxon>Chitinophagia</taxon>
        <taxon>Chitinophagales</taxon>
        <taxon>Chitinophagaceae</taxon>
        <taxon>Chitinophaga</taxon>
    </lineage>
</organism>
<dbReference type="InterPro" id="IPR013324">
    <property type="entry name" value="RNA_pol_sigma_r3/r4-like"/>
</dbReference>
<dbReference type="EMBL" id="CP001699">
    <property type="protein sequence ID" value="ACU57552.1"/>
    <property type="molecule type" value="Genomic_DNA"/>
</dbReference>
<dbReference type="SUPFAM" id="SSF88946">
    <property type="entry name" value="Sigma2 domain of RNA polymerase sigma factors"/>
    <property type="match status" value="1"/>
</dbReference>
<dbReference type="Pfam" id="PF08281">
    <property type="entry name" value="Sigma70_r4_2"/>
    <property type="match status" value="1"/>
</dbReference>
<dbReference type="Gene3D" id="1.10.10.10">
    <property type="entry name" value="Winged helix-like DNA-binding domain superfamily/Winged helix DNA-binding domain"/>
    <property type="match status" value="1"/>
</dbReference>
<dbReference type="Pfam" id="PF04542">
    <property type="entry name" value="Sigma70_r2"/>
    <property type="match status" value="1"/>
</dbReference>
<dbReference type="PANTHER" id="PTHR43133:SF46">
    <property type="entry name" value="RNA POLYMERASE SIGMA-70 FACTOR ECF SUBFAMILY"/>
    <property type="match status" value="1"/>
</dbReference>
<dbReference type="InterPro" id="IPR014284">
    <property type="entry name" value="RNA_pol_sigma-70_dom"/>
</dbReference>
<dbReference type="OrthoDB" id="656418at2"/>
<evidence type="ECO:0000256" key="3">
    <source>
        <dbReference type="ARBA" id="ARBA00023082"/>
    </source>
</evidence>
<dbReference type="InterPro" id="IPR013325">
    <property type="entry name" value="RNA_pol_sigma_r2"/>
</dbReference>
<comment type="similarity">
    <text evidence="1">Belongs to the sigma-70 factor family. ECF subfamily.</text>
</comment>
<evidence type="ECO:0000256" key="2">
    <source>
        <dbReference type="ARBA" id="ARBA00023015"/>
    </source>
</evidence>
<evidence type="ECO:0000256" key="1">
    <source>
        <dbReference type="ARBA" id="ARBA00010641"/>
    </source>
</evidence>
<reference evidence="7 8" key="2">
    <citation type="journal article" date="2010" name="Stand. Genomic Sci.">
        <title>Complete genome sequence of Chitinophaga pinensis type strain (UQM 2034).</title>
        <authorList>
            <person name="Glavina Del Rio T."/>
            <person name="Abt B."/>
            <person name="Spring S."/>
            <person name="Lapidus A."/>
            <person name="Nolan M."/>
            <person name="Tice H."/>
            <person name="Copeland A."/>
            <person name="Cheng J.F."/>
            <person name="Chen F."/>
            <person name="Bruce D."/>
            <person name="Goodwin L."/>
            <person name="Pitluck S."/>
            <person name="Ivanova N."/>
            <person name="Mavromatis K."/>
            <person name="Mikhailova N."/>
            <person name="Pati A."/>
            <person name="Chen A."/>
            <person name="Palaniappan K."/>
            <person name="Land M."/>
            <person name="Hauser L."/>
            <person name="Chang Y.J."/>
            <person name="Jeffries C.D."/>
            <person name="Chain P."/>
            <person name="Saunders E."/>
            <person name="Detter J.C."/>
            <person name="Brettin T."/>
            <person name="Rohde M."/>
            <person name="Goker M."/>
            <person name="Bristow J."/>
            <person name="Eisen J.A."/>
            <person name="Markowitz V."/>
            <person name="Hugenholtz P."/>
            <person name="Kyrpides N.C."/>
            <person name="Klenk H.P."/>
            <person name="Lucas S."/>
        </authorList>
    </citation>
    <scope>NUCLEOTIDE SEQUENCE [LARGE SCALE GENOMIC DNA]</scope>
    <source>
        <strain evidence="8">ATCC 43595 / DSM 2588 / LMG 13176 / NBRC 15968 / NCIMB 11800 / UQM 2034</strain>
    </source>
</reference>
<evidence type="ECO:0000313" key="8">
    <source>
        <dbReference type="Proteomes" id="UP000002215"/>
    </source>
</evidence>
<dbReference type="SUPFAM" id="SSF88659">
    <property type="entry name" value="Sigma3 and sigma4 domains of RNA polymerase sigma factors"/>
    <property type="match status" value="1"/>
</dbReference>
<dbReference type="PANTHER" id="PTHR43133">
    <property type="entry name" value="RNA POLYMERASE ECF-TYPE SIGMA FACTO"/>
    <property type="match status" value="1"/>
</dbReference>
<evidence type="ECO:0000259" key="6">
    <source>
        <dbReference type="Pfam" id="PF08281"/>
    </source>
</evidence>
<proteinExistence type="inferred from homology"/>
<dbReference type="Proteomes" id="UP000002215">
    <property type="component" value="Chromosome"/>
</dbReference>
<evidence type="ECO:0000313" key="7">
    <source>
        <dbReference type="EMBL" id="ACU57552.1"/>
    </source>
</evidence>
<accession>A0A979FYN5</accession>
<dbReference type="InterPro" id="IPR007627">
    <property type="entry name" value="RNA_pol_sigma70_r2"/>
</dbReference>
<dbReference type="GO" id="GO:0016987">
    <property type="term" value="F:sigma factor activity"/>
    <property type="evidence" value="ECO:0007669"/>
    <property type="project" value="UniProtKB-KW"/>
</dbReference>
<keyword evidence="2" id="KW-0805">Transcription regulation</keyword>
<dbReference type="Gene3D" id="1.10.1740.10">
    <property type="match status" value="1"/>
</dbReference>
<dbReference type="KEGG" id="cpi:Cpin_0046"/>
<feature type="domain" description="RNA polymerase sigma-70 region 2" evidence="5">
    <location>
        <begin position="40"/>
        <end position="104"/>
    </location>
</feature>
<sequence length="196" mass="23229">MTLQDLYFLLCSFESKMMLFHEEELLLSVKNGDANAFASLYEKYRPQLLTEAYHKVRNQHEAEDMVQEIFTSLWQRRRQLTINISLKHYLFRAVHLQYAYKCRRNEVARKFVTHTYYTATDAALPQNLENKELGQQIRQAATYVSAPACRKVFELLYLQDWSHKEIAQDLNIQPQVVKNQASRALKVIRTRLREVV</sequence>
<dbReference type="NCBIfam" id="TIGR02937">
    <property type="entry name" value="sigma70-ECF"/>
    <property type="match status" value="1"/>
</dbReference>
<protein>
    <submittedName>
        <fullName evidence="7">RNA polymerase, sigma-24 subunit, ECF subfamily</fullName>
    </submittedName>
</protein>
<name>A0A979FYN5_CHIPD</name>
<reference evidence="8" key="1">
    <citation type="submission" date="2009-08" db="EMBL/GenBank/DDBJ databases">
        <title>The complete genome of Chitinophaga pinensis DSM 2588.</title>
        <authorList>
            <consortium name="US DOE Joint Genome Institute (JGI-PGF)"/>
            <person name="Lucas S."/>
            <person name="Copeland A."/>
            <person name="Lapidus A."/>
            <person name="Glavina del Rio T."/>
            <person name="Dalin E."/>
            <person name="Tice H."/>
            <person name="Bruce D."/>
            <person name="Goodwin L."/>
            <person name="Pitluck S."/>
            <person name="Kyrpides N."/>
            <person name="Mavromatis K."/>
            <person name="Ivanova N."/>
            <person name="Mikhailova N."/>
            <person name="Sims D."/>
            <person name="Meinche L."/>
            <person name="Brettin T."/>
            <person name="Detter J.C."/>
            <person name="Han C."/>
            <person name="Larimer F."/>
            <person name="Land M."/>
            <person name="Hauser L."/>
            <person name="Markowitz V."/>
            <person name="Cheng J.-F."/>
            <person name="Hugenholtz P."/>
            <person name="Woyke T."/>
            <person name="Wu D."/>
            <person name="Spring S."/>
            <person name="Klenk H.-P."/>
            <person name="Eisen J.A."/>
        </authorList>
    </citation>
    <scope>NUCLEOTIDE SEQUENCE [LARGE SCALE GENOMIC DNA]</scope>
    <source>
        <strain evidence="8">ATCC 43595 / DSM 2588 / LMG 13176 / NBRC 15968 / NCIMB 11800 / UQM 2034</strain>
    </source>
</reference>
<keyword evidence="3" id="KW-0731">Sigma factor</keyword>
<dbReference type="InterPro" id="IPR036388">
    <property type="entry name" value="WH-like_DNA-bd_sf"/>
</dbReference>
<keyword evidence="4" id="KW-0804">Transcription</keyword>
<gene>
    <name evidence="7" type="ordered locus">Cpin_0046</name>
</gene>
<dbReference type="GO" id="GO:0006352">
    <property type="term" value="P:DNA-templated transcription initiation"/>
    <property type="evidence" value="ECO:0007669"/>
    <property type="project" value="InterPro"/>
</dbReference>
<evidence type="ECO:0000259" key="5">
    <source>
        <dbReference type="Pfam" id="PF04542"/>
    </source>
</evidence>
<dbReference type="InterPro" id="IPR039425">
    <property type="entry name" value="RNA_pol_sigma-70-like"/>
</dbReference>
<dbReference type="AlphaFoldDB" id="A0A979FYN5"/>
<dbReference type="InterPro" id="IPR013249">
    <property type="entry name" value="RNA_pol_sigma70_r4_t2"/>
</dbReference>
<feature type="domain" description="RNA polymerase sigma factor 70 region 4 type 2" evidence="6">
    <location>
        <begin position="147"/>
        <end position="186"/>
    </location>
</feature>